<gene>
    <name evidence="3" type="ORF">FZC74_15990</name>
</gene>
<accession>A0AA95B5B9</accession>
<organism evidence="3 4">
    <name type="scientific">Sutcliffiella horikoshii</name>
    <dbReference type="NCBI Taxonomy" id="79883"/>
    <lineage>
        <taxon>Bacteria</taxon>
        <taxon>Bacillati</taxon>
        <taxon>Bacillota</taxon>
        <taxon>Bacilli</taxon>
        <taxon>Bacillales</taxon>
        <taxon>Bacillaceae</taxon>
        <taxon>Sutcliffiella</taxon>
    </lineage>
</organism>
<dbReference type="RefSeq" id="WP_148966593.1">
    <property type="nucleotide sequence ID" value="NZ_JBNIKZ010000007.1"/>
</dbReference>
<reference evidence="3 4" key="1">
    <citation type="submission" date="2019-08" db="EMBL/GenBank/DDBJ databases">
        <title>Bacillus genomes from the desert of Cuatro Cienegas, Coahuila.</title>
        <authorList>
            <person name="Olmedo-Alvarez G."/>
        </authorList>
    </citation>
    <scope>NUCLEOTIDE SEQUENCE [LARGE SCALE GENOMIC DNA]</scope>
    <source>
        <strain evidence="3 4">CH88_3T</strain>
    </source>
</reference>
<evidence type="ECO:0000256" key="2">
    <source>
        <dbReference type="SAM" id="Phobius"/>
    </source>
</evidence>
<name>A0AA95B5B9_9BACI</name>
<evidence type="ECO:0000313" key="3">
    <source>
        <dbReference type="EMBL" id="TYS57535.1"/>
    </source>
</evidence>
<keyword evidence="2" id="KW-1133">Transmembrane helix</keyword>
<comment type="caution">
    <text evidence="3">The sequence shown here is derived from an EMBL/GenBank/DDBJ whole genome shotgun (WGS) entry which is preliminary data.</text>
</comment>
<dbReference type="Gene3D" id="1.10.3730.20">
    <property type="match status" value="1"/>
</dbReference>
<dbReference type="InterPro" id="IPR037185">
    <property type="entry name" value="EmrE-like"/>
</dbReference>
<feature type="transmembrane region" description="Helical" evidence="2">
    <location>
        <begin position="68"/>
        <end position="89"/>
    </location>
</feature>
<keyword evidence="2" id="KW-0472">Membrane</keyword>
<evidence type="ECO:0000313" key="4">
    <source>
        <dbReference type="Proteomes" id="UP000323393"/>
    </source>
</evidence>
<dbReference type="SUPFAM" id="SSF103481">
    <property type="entry name" value="Multidrug resistance efflux transporter EmrE"/>
    <property type="match status" value="1"/>
</dbReference>
<feature type="transmembrane region" description="Helical" evidence="2">
    <location>
        <begin position="95"/>
        <end position="111"/>
    </location>
</feature>
<proteinExistence type="predicted"/>
<evidence type="ECO:0008006" key="5">
    <source>
        <dbReference type="Google" id="ProtNLM"/>
    </source>
</evidence>
<dbReference type="AlphaFoldDB" id="A0AA95B5B9"/>
<keyword evidence="2" id="KW-0812">Transmembrane</keyword>
<sequence length="114" mass="13133">MIILSLFLMVSGLLIINTIYAYQTKHIDSNFFHTLWYYIKLIPFFLSASMMIGYGVKHLTKVVGNLTFSLIVSKGMEILVCVVIGYMFFKEFPNWRTAIGIIIILIGFWILKGK</sequence>
<feature type="transmembrane region" description="Helical" evidence="2">
    <location>
        <begin position="37"/>
        <end position="56"/>
    </location>
</feature>
<comment type="subcellular location">
    <subcellularLocation>
        <location evidence="1">Endomembrane system</location>
        <topology evidence="1">Multi-pass membrane protein</topology>
    </subcellularLocation>
</comment>
<dbReference type="EMBL" id="VTEU01000007">
    <property type="protein sequence ID" value="TYS57535.1"/>
    <property type="molecule type" value="Genomic_DNA"/>
</dbReference>
<evidence type="ECO:0000256" key="1">
    <source>
        <dbReference type="ARBA" id="ARBA00004127"/>
    </source>
</evidence>
<dbReference type="Proteomes" id="UP000323393">
    <property type="component" value="Unassembled WGS sequence"/>
</dbReference>
<protein>
    <recommendedName>
        <fullName evidence="5">EamA domain-containing protein</fullName>
    </recommendedName>
</protein>